<dbReference type="Proteomes" id="UP000244450">
    <property type="component" value="Unassembled WGS sequence"/>
</dbReference>
<reference evidence="2 3" key="1">
    <citation type="submission" date="2018-04" db="EMBL/GenBank/DDBJ databases">
        <title>Chitinophaga fuyangensis sp. nov., isolated from soil in a chemical factory.</title>
        <authorList>
            <person name="Chen K."/>
        </authorList>
    </citation>
    <scope>NUCLEOTIDE SEQUENCE [LARGE SCALE GENOMIC DNA]</scope>
    <source>
        <strain evidence="2 3">LY-1</strain>
    </source>
</reference>
<organism evidence="2 3">
    <name type="scientific">Chitinophaga parva</name>
    <dbReference type="NCBI Taxonomy" id="2169414"/>
    <lineage>
        <taxon>Bacteria</taxon>
        <taxon>Pseudomonadati</taxon>
        <taxon>Bacteroidota</taxon>
        <taxon>Chitinophagia</taxon>
        <taxon>Chitinophagales</taxon>
        <taxon>Chitinophagaceae</taxon>
        <taxon>Chitinophaga</taxon>
    </lineage>
</organism>
<comment type="caution">
    <text evidence="2">The sequence shown here is derived from an EMBL/GenBank/DDBJ whole genome shotgun (WGS) entry which is preliminary data.</text>
</comment>
<keyword evidence="1" id="KW-0732">Signal</keyword>
<evidence type="ECO:0000313" key="3">
    <source>
        <dbReference type="Proteomes" id="UP000244450"/>
    </source>
</evidence>
<sequence length="215" mass="24532">MKRIIFILFACLLVALPATTHAQTFSEWFFQKKTQKKYLLKQIALLQTYLLELKQGYDICKDGLGLIHDIKNGEFSLHNAFYTSLKTVNPKIKGFSAVAGILSNELYVLNTIKGAGKVKGAEPLPVSLQSSIDNTRQRVGDDCDRVIAETTDLVTSGTFAMTDDARLKRITALFDYSRRQVSFVQSYRMQLNLLLQSQQQDRHDMEEWQLWQGMD</sequence>
<evidence type="ECO:0000256" key="1">
    <source>
        <dbReference type="SAM" id="SignalP"/>
    </source>
</evidence>
<dbReference type="OrthoDB" id="673795at2"/>
<proteinExistence type="predicted"/>
<name>A0A2T7BLN5_9BACT</name>
<keyword evidence="3" id="KW-1185">Reference proteome</keyword>
<evidence type="ECO:0000313" key="2">
    <source>
        <dbReference type="EMBL" id="PUZ28588.1"/>
    </source>
</evidence>
<evidence type="ECO:0008006" key="4">
    <source>
        <dbReference type="Google" id="ProtNLM"/>
    </source>
</evidence>
<feature type="chain" id="PRO_5015667301" description="TerB family tellurite resistance protein" evidence="1">
    <location>
        <begin position="23"/>
        <end position="215"/>
    </location>
</feature>
<protein>
    <recommendedName>
        <fullName evidence="4">TerB family tellurite resistance protein</fullName>
    </recommendedName>
</protein>
<dbReference type="EMBL" id="QCYK01000001">
    <property type="protein sequence ID" value="PUZ28588.1"/>
    <property type="molecule type" value="Genomic_DNA"/>
</dbReference>
<gene>
    <name evidence="2" type="ORF">DCC81_03650</name>
</gene>
<dbReference type="RefSeq" id="WP_108685227.1">
    <property type="nucleotide sequence ID" value="NZ_QCYK01000001.1"/>
</dbReference>
<feature type="signal peptide" evidence="1">
    <location>
        <begin position="1"/>
        <end position="22"/>
    </location>
</feature>
<accession>A0A2T7BLN5</accession>
<dbReference type="AlphaFoldDB" id="A0A2T7BLN5"/>